<evidence type="ECO:0000256" key="1">
    <source>
        <dbReference type="ARBA" id="ARBA00006100"/>
    </source>
</evidence>
<dbReference type="InterPro" id="IPR007197">
    <property type="entry name" value="rSAM"/>
</dbReference>
<dbReference type="Pfam" id="PF06969">
    <property type="entry name" value="HemN_C"/>
    <property type="match status" value="1"/>
</dbReference>
<keyword evidence="3" id="KW-0143">Chaperone</keyword>
<dbReference type="InterPro" id="IPR034505">
    <property type="entry name" value="Coproporphyrinogen-III_oxidase"/>
</dbReference>
<dbReference type="SMART" id="SM00729">
    <property type="entry name" value="Elp3"/>
    <property type="match status" value="1"/>
</dbReference>
<feature type="domain" description="Radical SAM core" evidence="4">
    <location>
        <begin position="1"/>
        <end position="237"/>
    </location>
</feature>
<keyword evidence="3" id="KW-0004">4Fe-4S</keyword>
<dbReference type="GO" id="GO:0004109">
    <property type="term" value="F:coproporphyrinogen oxidase activity"/>
    <property type="evidence" value="ECO:0007669"/>
    <property type="project" value="InterPro"/>
</dbReference>
<dbReference type="EMBL" id="CP138348">
    <property type="protein sequence ID" value="WPF87087.1"/>
    <property type="molecule type" value="Genomic_DNA"/>
</dbReference>
<evidence type="ECO:0000256" key="2">
    <source>
        <dbReference type="ARBA" id="ARBA00017228"/>
    </source>
</evidence>
<evidence type="ECO:0000313" key="5">
    <source>
        <dbReference type="EMBL" id="WPF87087.1"/>
    </source>
</evidence>
<dbReference type="SFLD" id="SFLDF00288">
    <property type="entry name" value="HemN-like__clustered_with_nucl"/>
    <property type="match status" value="1"/>
</dbReference>
<sequence length="395" mass="45497">MSINSAYLHIPFCRRRCFYCDFPITVLGDNGGNTYSNWQKEYVDFICQEIIVTSKCSNQPLDTVFFGGGTPSLLALEGLETILNTLNNCFGINQKAEISLEIDPATFNLEKLKSYKKLGVNRISLGIQAFQDNLLEFSGRTHRVKDIYEGVEWINVADFENWSLDLISGLPYQTLNDWLDSLEKAIALSPKHISCYDLVLEPTTVFGKKYQEGDNPLPMDEITAQMYRLASEKLGLHFYEHYEISNYAQKGYECRHNQVYWLNQSYYGFGMGAASYVNNIRFTRPRTRQEYFKWVEQLKANQGKIEAIVTSKNEQILETLMLGLRLKKGVNLSELKSQFGEYIETKIIDCLKNYIETNLVIFDPHTLQLRLSDPDGFLYSNQVLTALFREFDDEG</sequence>
<comment type="similarity">
    <text evidence="1">Belongs to the anaerobic coproporphyrinogen-III oxidase family. HemW subfamily.</text>
</comment>
<dbReference type="SFLD" id="SFLDG01065">
    <property type="entry name" value="anaerobic_coproporphyrinogen-I"/>
    <property type="match status" value="1"/>
</dbReference>
<keyword evidence="3" id="KW-0349">Heme</keyword>
<dbReference type="SFLD" id="SFLDF00562">
    <property type="entry name" value="HemN-like__clustered_with_heat"/>
    <property type="match status" value="1"/>
</dbReference>
<dbReference type="GO" id="GO:0005737">
    <property type="term" value="C:cytoplasm"/>
    <property type="evidence" value="ECO:0007669"/>
    <property type="project" value="UniProtKB-SubCell"/>
</dbReference>
<dbReference type="GO" id="GO:0046872">
    <property type="term" value="F:metal ion binding"/>
    <property type="evidence" value="ECO:0007669"/>
    <property type="project" value="UniProtKB-UniRule"/>
</dbReference>
<keyword evidence="3" id="KW-0479">Metal-binding</keyword>
<proteinExistence type="inferred from homology"/>
<dbReference type="InterPro" id="IPR058240">
    <property type="entry name" value="rSAM_sf"/>
</dbReference>
<reference evidence="5" key="1">
    <citation type="submission" date="2023-11" db="EMBL/GenBank/DDBJ databases">
        <title>Genome sequence of Cyanobacterium aponinum BCRC AL20115.</title>
        <authorList>
            <person name="Chang H.-Y."/>
            <person name="Lin K.-M."/>
            <person name="Hsueh H.-T."/>
            <person name="Chu H.-A."/>
            <person name="Kuo C.-H."/>
        </authorList>
    </citation>
    <scope>NUCLEOTIDE SEQUENCE</scope>
    <source>
        <strain evidence="5">AL20115</strain>
    </source>
</reference>
<dbReference type="PROSITE" id="PS51918">
    <property type="entry name" value="RADICAL_SAM"/>
    <property type="match status" value="1"/>
</dbReference>
<comment type="function">
    <text evidence="3">Probably acts as a heme chaperone, transferring heme to an unknown acceptor. Binds one molecule of heme per monomer, possibly covalently. Binds 1 [4Fe-4S] cluster. The cluster is coordinated with 3 cysteines and an exchangeable S-adenosyl-L-methionine.</text>
</comment>
<dbReference type="InterPro" id="IPR023404">
    <property type="entry name" value="rSAM_horseshoe"/>
</dbReference>
<gene>
    <name evidence="5" type="primary">hemW</name>
    <name evidence="5" type="ORF">SAY89_09695</name>
</gene>
<dbReference type="SUPFAM" id="SSF102114">
    <property type="entry name" value="Radical SAM enzymes"/>
    <property type="match status" value="1"/>
</dbReference>
<dbReference type="SFLD" id="SFLDS00029">
    <property type="entry name" value="Radical_SAM"/>
    <property type="match status" value="1"/>
</dbReference>
<name>A0AAF0ZBX6_9CHRO</name>
<dbReference type="InterPro" id="IPR006638">
    <property type="entry name" value="Elp3/MiaA/NifB-like_rSAM"/>
</dbReference>
<dbReference type="RefSeq" id="WP_320000839.1">
    <property type="nucleotide sequence ID" value="NZ_CP138348.1"/>
</dbReference>
<dbReference type="AlphaFoldDB" id="A0AAF0ZBX6"/>
<dbReference type="PANTHER" id="PTHR13932:SF5">
    <property type="entry name" value="RADICAL S-ADENOSYL METHIONINE DOMAIN-CONTAINING PROTEIN 1, MITOCHONDRIAL"/>
    <property type="match status" value="1"/>
</dbReference>
<keyword evidence="3" id="KW-0963">Cytoplasm</keyword>
<evidence type="ECO:0000256" key="3">
    <source>
        <dbReference type="RuleBase" id="RU364116"/>
    </source>
</evidence>
<dbReference type="GO" id="GO:0006779">
    <property type="term" value="P:porphyrin-containing compound biosynthetic process"/>
    <property type="evidence" value="ECO:0007669"/>
    <property type="project" value="InterPro"/>
</dbReference>
<keyword evidence="3" id="KW-0408">Iron</keyword>
<keyword evidence="3" id="KW-0411">Iron-sulfur</keyword>
<dbReference type="PANTHER" id="PTHR13932">
    <property type="entry name" value="COPROPORPHYRINIGEN III OXIDASE"/>
    <property type="match status" value="1"/>
</dbReference>
<comment type="subcellular location">
    <subcellularLocation>
        <location evidence="3">Cytoplasm</location>
    </subcellularLocation>
</comment>
<dbReference type="NCBIfam" id="TIGR00539">
    <property type="entry name" value="hemN_rel"/>
    <property type="match status" value="1"/>
</dbReference>
<organism evidence="5">
    <name type="scientific">Cyanobacterium aponinum AL20115</name>
    <dbReference type="NCBI Taxonomy" id="3090662"/>
    <lineage>
        <taxon>Bacteria</taxon>
        <taxon>Bacillati</taxon>
        <taxon>Cyanobacteriota</taxon>
        <taxon>Cyanophyceae</taxon>
        <taxon>Oscillatoriophycideae</taxon>
        <taxon>Chroococcales</taxon>
        <taxon>Geminocystaceae</taxon>
        <taxon>Cyanobacterium</taxon>
    </lineage>
</organism>
<dbReference type="Gene3D" id="3.80.30.20">
    <property type="entry name" value="tm_1862 like domain"/>
    <property type="match status" value="1"/>
</dbReference>
<dbReference type="GO" id="GO:0051539">
    <property type="term" value="F:4 iron, 4 sulfur cluster binding"/>
    <property type="evidence" value="ECO:0007669"/>
    <property type="project" value="UniProtKB-UniRule"/>
</dbReference>
<keyword evidence="3" id="KW-0949">S-adenosyl-L-methionine</keyword>
<accession>A0AAF0ZBX6</accession>
<dbReference type="InterPro" id="IPR004559">
    <property type="entry name" value="HemW-like"/>
</dbReference>
<protein>
    <recommendedName>
        <fullName evidence="2 3">Heme chaperone HemW</fullName>
    </recommendedName>
</protein>
<evidence type="ECO:0000259" key="4">
    <source>
        <dbReference type="PROSITE" id="PS51918"/>
    </source>
</evidence>
<dbReference type="Pfam" id="PF04055">
    <property type="entry name" value="Radical_SAM"/>
    <property type="match status" value="1"/>
</dbReference>
<dbReference type="InterPro" id="IPR010723">
    <property type="entry name" value="HemN_C"/>
</dbReference>